<sequence>MQVSSTSLEAMINKLSANGKLLSQTEPNPRENANVVMLRSGKELKPNPGKNHIKIPPRKRKLKQDQRGKEKKEILETFRKVEVNKPLSDAIKQILRYAKFLKDLCTNKQN</sequence>
<dbReference type="OrthoDB" id="778454at2759"/>
<protein>
    <submittedName>
        <fullName evidence="2">Retropepsin-like protein</fullName>
    </submittedName>
</protein>
<name>A0A5B6WIS5_9ROSI</name>
<dbReference type="Proteomes" id="UP000325315">
    <property type="component" value="Unassembled WGS sequence"/>
</dbReference>
<evidence type="ECO:0000256" key="1">
    <source>
        <dbReference type="SAM" id="MobiDB-lite"/>
    </source>
</evidence>
<gene>
    <name evidence="2" type="ORF">EPI10_021530</name>
</gene>
<dbReference type="EMBL" id="SMMG02000003">
    <property type="protein sequence ID" value="KAA3481138.1"/>
    <property type="molecule type" value="Genomic_DNA"/>
</dbReference>
<comment type="caution">
    <text evidence="2">The sequence shown here is derived from an EMBL/GenBank/DDBJ whole genome shotgun (WGS) entry which is preliminary data.</text>
</comment>
<evidence type="ECO:0000313" key="3">
    <source>
        <dbReference type="Proteomes" id="UP000325315"/>
    </source>
</evidence>
<feature type="region of interest" description="Disordered" evidence="1">
    <location>
        <begin position="39"/>
        <end position="71"/>
    </location>
</feature>
<keyword evidence="3" id="KW-1185">Reference proteome</keyword>
<reference evidence="3" key="1">
    <citation type="journal article" date="2019" name="Plant Biotechnol. J.">
        <title>Genome sequencing of the Australian wild diploid species Gossypium australe highlights disease resistance and delayed gland morphogenesis.</title>
        <authorList>
            <person name="Cai Y."/>
            <person name="Cai X."/>
            <person name="Wang Q."/>
            <person name="Wang P."/>
            <person name="Zhang Y."/>
            <person name="Cai C."/>
            <person name="Xu Y."/>
            <person name="Wang K."/>
            <person name="Zhou Z."/>
            <person name="Wang C."/>
            <person name="Geng S."/>
            <person name="Li B."/>
            <person name="Dong Q."/>
            <person name="Hou Y."/>
            <person name="Wang H."/>
            <person name="Ai P."/>
            <person name="Liu Z."/>
            <person name="Yi F."/>
            <person name="Sun M."/>
            <person name="An G."/>
            <person name="Cheng J."/>
            <person name="Zhang Y."/>
            <person name="Shi Q."/>
            <person name="Xie Y."/>
            <person name="Shi X."/>
            <person name="Chang Y."/>
            <person name="Huang F."/>
            <person name="Chen Y."/>
            <person name="Hong S."/>
            <person name="Mi L."/>
            <person name="Sun Q."/>
            <person name="Zhang L."/>
            <person name="Zhou B."/>
            <person name="Peng R."/>
            <person name="Zhang X."/>
            <person name="Liu F."/>
        </authorList>
    </citation>
    <scope>NUCLEOTIDE SEQUENCE [LARGE SCALE GENOMIC DNA]</scope>
    <source>
        <strain evidence="3">cv. PA1801</strain>
    </source>
</reference>
<feature type="compositionally biased region" description="Basic residues" evidence="1">
    <location>
        <begin position="51"/>
        <end position="62"/>
    </location>
</feature>
<evidence type="ECO:0000313" key="2">
    <source>
        <dbReference type="EMBL" id="KAA3481138.1"/>
    </source>
</evidence>
<accession>A0A5B6WIS5</accession>
<proteinExistence type="predicted"/>
<organism evidence="2 3">
    <name type="scientific">Gossypium australe</name>
    <dbReference type="NCBI Taxonomy" id="47621"/>
    <lineage>
        <taxon>Eukaryota</taxon>
        <taxon>Viridiplantae</taxon>
        <taxon>Streptophyta</taxon>
        <taxon>Embryophyta</taxon>
        <taxon>Tracheophyta</taxon>
        <taxon>Spermatophyta</taxon>
        <taxon>Magnoliopsida</taxon>
        <taxon>eudicotyledons</taxon>
        <taxon>Gunneridae</taxon>
        <taxon>Pentapetalae</taxon>
        <taxon>rosids</taxon>
        <taxon>malvids</taxon>
        <taxon>Malvales</taxon>
        <taxon>Malvaceae</taxon>
        <taxon>Malvoideae</taxon>
        <taxon>Gossypium</taxon>
    </lineage>
</organism>
<dbReference type="AlphaFoldDB" id="A0A5B6WIS5"/>